<proteinExistence type="inferred from homology"/>
<comment type="similarity">
    <text evidence="1">Belongs to the class IV-like SAM-binding methyltransferase superfamily. RNA methyltransferase TrmH family.</text>
</comment>
<dbReference type="PANTHER" id="PTHR43191">
    <property type="entry name" value="RRNA METHYLTRANSFERASE 3"/>
    <property type="match status" value="1"/>
</dbReference>
<evidence type="ECO:0000256" key="2">
    <source>
        <dbReference type="ARBA" id="ARBA00022603"/>
    </source>
</evidence>
<dbReference type="SUPFAM" id="SSF55315">
    <property type="entry name" value="L30e-like"/>
    <property type="match status" value="1"/>
</dbReference>
<dbReference type="PANTHER" id="PTHR43191:SF2">
    <property type="entry name" value="RRNA METHYLTRANSFERASE 3, MITOCHONDRIAL"/>
    <property type="match status" value="1"/>
</dbReference>
<evidence type="ECO:0000313" key="5">
    <source>
        <dbReference type="EMBL" id="MBM6617520.1"/>
    </source>
</evidence>
<dbReference type="InterPro" id="IPR001537">
    <property type="entry name" value="SpoU_MeTrfase"/>
</dbReference>
<evidence type="ECO:0000313" key="6">
    <source>
        <dbReference type="Proteomes" id="UP001518925"/>
    </source>
</evidence>
<dbReference type="Gene3D" id="3.40.1280.10">
    <property type="match status" value="1"/>
</dbReference>
<feature type="domain" description="RNA 2-O ribose methyltransferase substrate binding" evidence="4">
    <location>
        <begin position="31"/>
        <end position="100"/>
    </location>
</feature>
<dbReference type="RefSeq" id="WP_204202893.1">
    <property type="nucleotide sequence ID" value="NZ_JAFELM010000022.1"/>
</dbReference>
<dbReference type="Pfam" id="PF22435">
    <property type="entry name" value="MRM3-like_sub_bind"/>
    <property type="match status" value="1"/>
</dbReference>
<name>A0ABS2DHL1_9BACI</name>
<evidence type="ECO:0000259" key="4">
    <source>
        <dbReference type="SMART" id="SM00967"/>
    </source>
</evidence>
<dbReference type="Gene3D" id="3.30.1330.30">
    <property type="match status" value="1"/>
</dbReference>
<dbReference type="InterPro" id="IPR051259">
    <property type="entry name" value="rRNA_Methyltransferase"/>
</dbReference>
<organism evidence="5 6">
    <name type="scientific">Bacillus suaedaesalsae</name>
    <dbReference type="NCBI Taxonomy" id="2810349"/>
    <lineage>
        <taxon>Bacteria</taxon>
        <taxon>Bacillati</taxon>
        <taxon>Bacillota</taxon>
        <taxon>Bacilli</taxon>
        <taxon>Bacillales</taxon>
        <taxon>Bacillaceae</taxon>
        <taxon>Bacillus</taxon>
    </lineage>
</organism>
<protein>
    <submittedName>
        <fullName evidence="5">RNA methyltransferase</fullName>
    </submittedName>
</protein>
<dbReference type="GO" id="GO:0032259">
    <property type="term" value="P:methylation"/>
    <property type="evidence" value="ECO:0007669"/>
    <property type="project" value="UniProtKB-KW"/>
</dbReference>
<dbReference type="InterPro" id="IPR029026">
    <property type="entry name" value="tRNA_m1G_MTases_N"/>
</dbReference>
<sequence length="251" mass="27494">MKRIESKQNQTVKQWKKLHTKKEREKSGLFIIEGEHLVEEALKYKSFIKHIVVSELFQIPSQWNLDGVSLYLTTDEIIKDLGSTESPQGVIAICLQPEQTIELGNVHSILLIDAVQDPGNLGTLIRTADAAGINGVVLGEGTVDLFNSKVLRASQGSVFHLPIVRGNIGECIDELRNNGISVFGTALEGGKPFPQVPPTKSFALLVGNEGKGVQKEWLSKTNQNLYIPIHGKAESLNVTVAAGILLYYLRG</sequence>
<keyword evidence="2 5" id="KW-0489">Methyltransferase</keyword>
<dbReference type="InterPro" id="IPR029064">
    <property type="entry name" value="Ribosomal_eL30-like_sf"/>
</dbReference>
<comment type="caution">
    <text evidence="5">The sequence shown here is derived from an EMBL/GenBank/DDBJ whole genome shotgun (WGS) entry which is preliminary data.</text>
</comment>
<evidence type="ECO:0000256" key="3">
    <source>
        <dbReference type="ARBA" id="ARBA00022679"/>
    </source>
</evidence>
<dbReference type="SMART" id="SM00967">
    <property type="entry name" value="SpoU_sub_bind"/>
    <property type="match status" value="1"/>
</dbReference>
<gene>
    <name evidence="5" type="ORF">JR050_07490</name>
</gene>
<dbReference type="InterPro" id="IPR053888">
    <property type="entry name" value="MRM3-like_sub_bind"/>
</dbReference>
<dbReference type="Pfam" id="PF00588">
    <property type="entry name" value="SpoU_methylase"/>
    <property type="match status" value="1"/>
</dbReference>
<dbReference type="Proteomes" id="UP001518925">
    <property type="component" value="Unassembled WGS sequence"/>
</dbReference>
<dbReference type="InterPro" id="IPR029028">
    <property type="entry name" value="Alpha/beta_knot_MTases"/>
</dbReference>
<dbReference type="CDD" id="cd18095">
    <property type="entry name" value="SpoU-like_rRNA-MTase"/>
    <property type="match status" value="1"/>
</dbReference>
<dbReference type="InterPro" id="IPR013123">
    <property type="entry name" value="SpoU_subst-bd"/>
</dbReference>
<evidence type="ECO:0000256" key="1">
    <source>
        <dbReference type="ARBA" id="ARBA00007228"/>
    </source>
</evidence>
<dbReference type="SUPFAM" id="SSF75217">
    <property type="entry name" value="alpha/beta knot"/>
    <property type="match status" value="1"/>
</dbReference>
<keyword evidence="3" id="KW-0808">Transferase</keyword>
<keyword evidence="6" id="KW-1185">Reference proteome</keyword>
<reference evidence="5 6" key="1">
    <citation type="submission" date="2021-02" db="EMBL/GenBank/DDBJ databases">
        <title>Bacillus sp. RD4P76, an endophyte from a halophyte.</title>
        <authorList>
            <person name="Sun J.-Q."/>
        </authorList>
    </citation>
    <scope>NUCLEOTIDE SEQUENCE [LARGE SCALE GENOMIC DNA]</scope>
    <source>
        <strain evidence="5 6">RD4P76</strain>
    </source>
</reference>
<dbReference type="GO" id="GO:0008168">
    <property type="term" value="F:methyltransferase activity"/>
    <property type="evidence" value="ECO:0007669"/>
    <property type="project" value="UniProtKB-KW"/>
</dbReference>
<dbReference type="EMBL" id="JAFELM010000022">
    <property type="protein sequence ID" value="MBM6617520.1"/>
    <property type="molecule type" value="Genomic_DNA"/>
</dbReference>
<accession>A0ABS2DHL1</accession>